<keyword evidence="16" id="KW-1185">Reference proteome</keyword>
<accession>A0A6J1B2W8</accession>
<proteinExistence type="inferred from homology"/>
<evidence type="ECO:0000259" key="15">
    <source>
        <dbReference type="Pfam" id="PF23598"/>
    </source>
</evidence>
<keyword evidence="5 12" id="KW-0812">Transmembrane</keyword>
<evidence type="ECO:0000256" key="11">
    <source>
        <dbReference type="ARBA" id="ARBA00023180"/>
    </source>
</evidence>
<dbReference type="PRINTS" id="PR00019">
    <property type="entry name" value="LEURICHRPT"/>
</dbReference>
<dbReference type="FunFam" id="3.80.10.10:FF:000111">
    <property type="entry name" value="LRR receptor-like serine/threonine-protein kinase ERECTA"/>
    <property type="match status" value="1"/>
</dbReference>
<dbReference type="PANTHER" id="PTHR48063:SF112">
    <property type="entry name" value="RECEPTOR LIKE PROTEIN 30-LIKE"/>
    <property type="match status" value="1"/>
</dbReference>
<dbReference type="PROSITE" id="PS51450">
    <property type="entry name" value="LRR"/>
    <property type="match status" value="1"/>
</dbReference>
<feature type="signal peptide" evidence="13">
    <location>
        <begin position="1"/>
        <end position="32"/>
    </location>
</feature>
<dbReference type="AlphaFoldDB" id="A0A6J1B2W8"/>
<evidence type="ECO:0000256" key="12">
    <source>
        <dbReference type="SAM" id="Phobius"/>
    </source>
</evidence>
<keyword evidence="3" id="KW-1003">Cell membrane</keyword>
<dbReference type="SUPFAM" id="SSF52058">
    <property type="entry name" value="L domain-like"/>
    <property type="match status" value="2"/>
</dbReference>
<keyword evidence="4" id="KW-0433">Leucine-rich repeat</keyword>
<evidence type="ECO:0000256" key="9">
    <source>
        <dbReference type="ARBA" id="ARBA00023136"/>
    </source>
</evidence>
<comment type="subcellular location">
    <subcellularLocation>
        <location evidence="1">Cell membrane</location>
        <topology evidence="1">Single-pass type I membrane protein</topology>
    </subcellularLocation>
</comment>
<keyword evidence="8 12" id="KW-1133">Transmembrane helix</keyword>
<evidence type="ECO:0000256" key="13">
    <source>
        <dbReference type="SAM" id="SignalP"/>
    </source>
</evidence>
<dbReference type="Pfam" id="PF23598">
    <property type="entry name" value="LRR_14"/>
    <property type="match status" value="1"/>
</dbReference>
<comment type="similarity">
    <text evidence="2">Belongs to the RLP family.</text>
</comment>
<feature type="transmembrane region" description="Helical" evidence="12">
    <location>
        <begin position="656"/>
        <end position="675"/>
    </location>
</feature>
<evidence type="ECO:0000256" key="8">
    <source>
        <dbReference type="ARBA" id="ARBA00022989"/>
    </source>
</evidence>
<feature type="domain" description="Leucine-rich repeat-containing N-terminal plant-type" evidence="14">
    <location>
        <begin position="35"/>
        <end position="73"/>
    </location>
</feature>
<keyword evidence="9 12" id="KW-0472">Membrane</keyword>
<dbReference type="Pfam" id="PF00560">
    <property type="entry name" value="LRR_1"/>
    <property type="match status" value="4"/>
</dbReference>
<organism evidence="16 17">
    <name type="scientific">Herrania umbratica</name>
    <dbReference type="NCBI Taxonomy" id="108875"/>
    <lineage>
        <taxon>Eukaryota</taxon>
        <taxon>Viridiplantae</taxon>
        <taxon>Streptophyta</taxon>
        <taxon>Embryophyta</taxon>
        <taxon>Tracheophyta</taxon>
        <taxon>Spermatophyta</taxon>
        <taxon>Magnoliopsida</taxon>
        <taxon>eudicotyledons</taxon>
        <taxon>Gunneridae</taxon>
        <taxon>Pentapetalae</taxon>
        <taxon>rosids</taxon>
        <taxon>malvids</taxon>
        <taxon>Malvales</taxon>
        <taxon>Malvaceae</taxon>
        <taxon>Byttnerioideae</taxon>
        <taxon>Herrania</taxon>
    </lineage>
</organism>
<sequence length="676" mass="75460">MFNNFILIMEITAVYRCFLLLLLLCIVLNCRGCMDEERDALLQIKTSINSPDGTAFSSWFGEDCCQWEGVECDASTTHVSRILFQHQRDQSLLENWYPNATLFAQFRDLKELELPGNRIEGFTSPDELQKLKHLQRLNLHDNSIENASHLCWGRGQLPSLYSLDLSNNQLKGYLPECLRGALSLTELIVSHNYLQGNISAWLSNMTSLTLLDLSNNQFSGSFPSFLVQSLTNIETLKLSTNQFKGRVSFSSFANLSKLSSLDISYNAHLQLETESPTWFPSFNLTVLSLSGCNLRNIPSFVFTQNHLNSLDLSDNNLSGPFPRTFRNISSQLASLDISNNSFNGPLPEDINLIFPELLFLDASLNVFRGGIPPSFCRLKRLHTLILSGNKLRGAIPYLLTSNMSSLEYLHLSNNNLGGDALPKIQPKLKVLDLGRNDFTGTFQDSLSRSFSQSLAFPQLRVLILSGNRLQGQIPQQLCRMRRLSVLDLSNNNLSGNIPNCIDNITSWTAVDQSRAVHIYFITALDLSCNRLTGSIPLQITQLKAIIALNMSHNLLTGQIPASLGNLEALEALDLSHNKLFGELSQELTALIFLGFFDVSFNNLSGATPQGNQFNTFQNASYVGNPGLCGFPLERKCGPDIRKQSHVMSNMARTYSLLFHCAFLILVVNVSFLFSIV</sequence>
<dbReference type="Pfam" id="PF08263">
    <property type="entry name" value="LRRNT_2"/>
    <property type="match status" value="1"/>
</dbReference>
<dbReference type="GeneID" id="110423565"/>
<dbReference type="Proteomes" id="UP000504621">
    <property type="component" value="Unplaced"/>
</dbReference>
<feature type="chain" id="PRO_5027095359" evidence="13">
    <location>
        <begin position="33"/>
        <end position="676"/>
    </location>
</feature>
<feature type="domain" description="Disease resistance R13L4/SHOC-2-like LRR" evidence="15">
    <location>
        <begin position="103"/>
        <end position="312"/>
    </location>
</feature>
<keyword evidence="6 13" id="KW-0732">Signal</keyword>
<evidence type="ECO:0000256" key="1">
    <source>
        <dbReference type="ARBA" id="ARBA00004251"/>
    </source>
</evidence>
<dbReference type="SMART" id="SM00369">
    <property type="entry name" value="LRR_TYP"/>
    <property type="match status" value="9"/>
</dbReference>
<name>A0A6J1B2W8_9ROSI</name>
<dbReference type="RefSeq" id="XP_021293516.1">
    <property type="nucleotide sequence ID" value="XM_021437841.1"/>
</dbReference>
<reference evidence="17" key="1">
    <citation type="submission" date="2025-08" db="UniProtKB">
        <authorList>
            <consortium name="RefSeq"/>
        </authorList>
    </citation>
    <scope>IDENTIFICATION</scope>
    <source>
        <tissue evidence="17">Leaf</tissue>
    </source>
</reference>
<evidence type="ECO:0000256" key="5">
    <source>
        <dbReference type="ARBA" id="ARBA00022692"/>
    </source>
</evidence>
<evidence type="ECO:0000256" key="3">
    <source>
        <dbReference type="ARBA" id="ARBA00022475"/>
    </source>
</evidence>
<dbReference type="InterPro" id="IPR003591">
    <property type="entry name" value="Leu-rich_rpt_typical-subtyp"/>
</dbReference>
<dbReference type="InterPro" id="IPR055414">
    <property type="entry name" value="LRR_R13L4/SHOC2-like"/>
</dbReference>
<dbReference type="GO" id="GO:0005886">
    <property type="term" value="C:plasma membrane"/>
    <property type="evidence" value="ECO:0007669"/>
    <property type="project" value="UniProtKB-SubCell"/>
</dbReference>
<dbReference type="Gene3D" id="3.80.10.10">
    <property type="entry name" value="Ribonuclease Inhibitor"/>
    <property type="match status" value="2"/>
</dbReference>
<evidence type="ECO:0000313" key="17">
    <source>
        <dbReference type="RefSeq" id="XP_021293516.1"/>
    </source>
</evidence>
<dbReference type="FunFam" id="3.80.10.10:FF:000041">
    <property type="entry name" value="LRR receptor-like serine/threonine-protein kinase ERECTA"/>
    <property type="match status" value="1"/>
</dbReference>
<keyword evidence="11" id="KW-0325">Glycoprotein</keyword>
<dbReference type="PANTHER" id="PTHR48063">
    <property type="entry name" value="LRR RECEPTOR-LIKE KINASE"/>
    <property type="match status" value="1"/>
</dbReference>
<keyword evidence="10" id="KW-0675">Receptor</keyword>
<evidence type="ECO:0000313" key="16">
    <source>
        <dbReference type="Proteomes" id="UP000504621"/>
    </source>
</evidence>
<evidence type="ECO:0000256" key="10">
    <source>
        <dbReference type="ARBA" id="ARBA00023170"/>
    </source>
</evidence>
<protein>
    <submittedName>
        <fullName evidence="17">Receptor-like protein 2</fullName>
    </submittedName>
</protein>
<dbReference type="Pfam" id="PF13855">
    <property type="entry name" value="LRR_8"/>
    <property type="match status" value="1"/>
</dbReference>
<dbReference type="OrthoDB" id="1060944at2759"/>
<dbReference type="InterPro" id="IPR013210">
    <property type="entry name" value="LRR_N_plant-typ"/>
</dbReference>
<dbReference type="InterPro" id="IPR032675">
    <property type="entry name" value="LRR_dom_sf"/>
</dbReference>
<evidence type="ECO:0000256" key="2">
    <source>
        <dbReference type="ARBA" id="ARBA00009592"/>
    </source>
</evidence>
<dbReference type="InterPro" id="IPR001611">
    <property type="entry name" value="Leu-rich_rpt"/>
</dbReference>
<evidence type="ECO:0000259" key="14">
    <source>
        <dbReference type="Pfam" id="PF08263"/>
    </source>
</evidence>
<keyword evidence="7" id="KW-0677">Repeat</keyword>
<dbReference type="InterPro" id="IPR046956">
    <property type="entry name" value="RLP23-like"/>
</dbReference>
<dbReference type="SMART" id="SM00365">
    <property type="entry name" value="LRR_SD22"/>
    <property type="match status" value="7"/>
</dbReference>
<evidence type="ECO:0000256" key="7">
    <source>
        <dbReference type="ARBA" id="ARBA00022737"/>
    </source>
</evidence>
<gene>
    <name evidence="17" type="primary">LOC110423565</name>
</gene>
<evidence type="ECO:0000256" key="6">
    <source>
        <dbReference type="ARBA" id="ARBA00022729"/>
    </source>
</evidence>
<evidence type="ECO:0000256" key="4">
    <source>
        <dbReference type="ARBA" id="ARBA00022614"/>
    </source>
</evidence>